<keyword evidence="3 6" id="KW-0812">Transmembrane</keyword>
<dbReference type="GO" id="GO:0006644">
    <property type="term" value="P:phospholipid metabolic process"/>
    <property type="evidence" value="ECO:0007669"/>
    <property type="project" value="InterPro"/>
</dbReference>
<evidence type="ECO:0000313" key="9">
    <source>
        <dbReference type="Proteomes" id="UP001347796"/>
    </source>
</evidence>
<evidence type="ECO:0000256" key="6">
    <source>
        <dbReference type="SAM" id="Phobius"/>
    </source>
</evidence>
<proteinExistence type="inferred from homology"/>
<feature type="transmembrane region" description="Helical" evidence="6">
    <location>
        <begin position="12"/>
        <end position="34"/>
    </location>
</feature>
<dbReference type="InterPro" id="IPR000326">
    <property type="entry name" value="PAP2/HPO"/>
</dbReference>
<dbReference type="CDD" id="cd03384">
    <property type="entry name" value="PAP2_wunen"/>
    <property type="match status" value="1"/>
</dbReference>
<comment type="subcellular location">
    <subcellularLocation>
        <location evidence="1">Membrane</location>
        <topology evidence="1">Multi-pass membrane protein</topology>
    </subcellularLocation>
</comment>
<feature type="transmembrane region" description="Helical" evidence="6">
    <location>
        <begin position="204"/>
        <end position="223"/>
    </location>
</feature>
<dbReference type="InterPro" id="IPR036938">
    <property type="entry name" value="PAP2/HPO_sf"/>
</dbReference>
<dbReference type="GO" id="GO:0008195">
    <property type="term" value="F:phosphatidate phosphatase activity"/>
    <property type="evidence" value="ECO:0007669"/>
    <property type="project" value="TreeGrafter"/>
</dbReference>
<gene>
    <name evidence="8" type="ORF">SNE40_010588</name>
</gene>
<dbReference type="GO" id="GO:0046839">
    <property type="term" value="P:phospholipid dephosphorylation"/>
    <property type="evidence" value="ECO:0007669"/>
    <property type="project" value="TreeGrafter"/>
</dbReference>
<comment type="similarity">
    <text evidence="2">Belongs to the PA-phosphatase related phosphoesterase family.</text>
</comment>
<dbReference type="PANTHER" id="PTHR10165">
    <property type="entry name" value="LIPID PHOSPHATE PHOSPHATASE"/>
    <property type="match status" value="1"/>
</dbReference>
<dbReference type="EMBL" id="JAZGQO010000007">
    <property type="protein sequence ID" value="KAK6183036.1"/>
    <property type="molecule type" value="Genomic_DNA"/>
</dbReference>
<dbReference type="Gene3D" id="1.20.144.10">
    <property type="entry name" value="Phosphatidic acid phosphatase type 2/haloperoxidase"/>
    <property type="match status" value="1"/>
</dbReference>
<evidence type="ECO:0000313" key="8">
    <source>
        <dbReference type="EMBL" id="KAK6183036.1"/>
    </source>
</evidence>
<dbReference type="InterPro" id="IPR043216">
    <property type="entry name" value="PAP-like"/>
</dbReference>
<accession>A0AAN8JUN3</accession>
<keyword evidence="9" id="KW-1185">Reference proteome</keyword>
<sequence>MAKRTTAEIAHIVVNVVCFVIVLLLAALCETIHIEPFKRGFFCDDDTIRYPYNEDTVSVGLAFALGFVIPILCILVCEWIKHTSRREDETKLHYYGRFFWTLCVEFGIFLFGGALCQLCVSIIKLTVGRLRPHFIAVCNPDFSIINCSVGYVTNFVCRGSGPQLREARLSFPSGHSSYIGYTMMFTVLYLHVKAERRHCGLVKHVIQFGAAMTAVYVCVSRVADNKHHYSDVLSGLFIGALFGALVKIILATHWKSGSLLKTSSGDVLPLRYKSSETIHTINNA</sequence>
<keyword evidence="5 6" id="KW-0472">Membrane</keyword>
<feature type="transmembrane region" description="Helical" evidence="6">
    <location>
        <begin position="235"/>
        <end position="254"/>
    </location>
</feature>
<feature type="domain" description="Phosphatidic acid phosphatase type 2/haloperoxidase" evidence="7">
    <location>
        <begin position="106"/>
        <end position="247"/>
    </location>
</feature>
<feature type="transmembrane region" description="Helical" evidence="6">
    <location>
        <begin position="57"/>
        <end position="77"/>
    </location>
</feature>
<organism evidence="8 9">
    <name type="scientific">Patella caerulea</name>
    <name type="common">Rayed Mediterranean limpet</name>
    <dbReference type="NCBI Taxonomy" id="87958"/>
    <lineage>
        <taxon>Eukaryota</taxon>
        <taxon>Metazoa</taxon>
        <taxon>Spiralia</taxon>
        <taxon>Lophotrochozoa</taxon>
        <taxon>Mollusca</taxon>
        <taxon>Gastropoda</taxon>
        <taxon>Patellogastropoda</taxon>
        <taxon>Patelloidea</taxon>
        <taxon>Patellidae</taxon>
        <taxon>Patella</taxon>
    </lineage>
</organism>
<comment type="caution">
    <text evidence="8">The sequence shown here is derived from an EMBL/GenBank/DDBJ whole genome shotgun (WGS) entry which is preliminary data.</text>
</comment>
<dbReference type="SUPFAM" id="SSF48317">
    <property type="entry name" value="Acid phosphatase/Vanadium-dependent haloperoxidase"/>
    <property type="match status" value="1"/>
</dbReference>
<dbReference type="GO" id="GO:0007165">
    <property type="term" value="P:signal transduction"/>
    <property type="evidence" value="ECO:0007669"/>
    <property type="project" value="TreeGrafter"/>
</dbReference>
<evidence type="ECO:0000256" key="3">
    <source>
        <dbReference type="ARBA" id="ARBA00022692"/>
    </source>
</evidence>
<dbReference type="AlphaFoldDB" id="A0AAN8JUN3"/>
<evidence type="ECO:0000256" key="1">
    <source>
        <dbReference type="ARBA" id="ARBA00004141"/>
    </source>
</evidence>
<evidence type="ECO:0000256" key="2">
    <source>
        <dbReference type="ARBA" id="ARBA00008816"/>
    </source>
</evidence>
<evidence type="ECO:0000256" key="5">
    <source>
        <dbReference type="ARBA" id="ARBA00023136"/>
    </source>
</evidence>
<feature type="transmembrane region" description="Helical" evidence="6">
    <location>
        <begin position="98"/>
        <end position="123"/>
    </location>
</feature>
<dbReference type="Pfam" id="PF01569">
    <property type="entry name" value="PAP2"/>
    <property type="match status" value="1"/>
</dbReference>
<evidence type="ECO:0000256" key="4">
    <source>
        <dbReference type="ARBA" id="ARBA00022989"/>
    </source>
</evidence>
<dbReference type="SMART" id="SM00014">
    <property type="entry name" value="acidPPc"/>
    <property type="match status" value="1"/>
</dbReference>
<evidence type="ECO:0000259" key="7">
    <source>
        <dbReference type="SMART" id="SM00014"/>
    </source>
</evidence>
<dbReference type="PANTHER" id="PTHR10165:SF103">
    <property type="entry name" value="PHOSPHOLIPID PHOSPHATASE HOMOLOG 1.2 HOMOLOG"/>
    <property type="match status" value="1"/>
</dbReference>
<dbReference type="GO" id="GO:0005886">
    <property type="term" value="C:plasma membrane"/>
    <property type="evidence" value="ECO:0007669"/>
    <property type="project" value="TreeGrafter"/>
</dbReference>
<dbReference type="Proteomes" id="UP001347796">
    <property type="component" value="Unassembled WGS sequence"/>
</dbReference>
<reference evidence="8 9" key="1">
    <citation type="submission" date="2024-01" db="EMBL/GenBank/DDBJ databases">
        <title>The genome of the rayed Mediterranean limpet Patella caerulea (Linnaeus, 1758).</title>
        <authorList>
            <person name="Anh-Thu Weber A."/>
            <person name="Halstead-Nussloch G."/>
        </authorList>
    </citation>
    <scope>NUCLEOTIDE SEQUENCE [LARGE SCALE GENOMIC DNA]</scope>
    <source>
        <strain evidence="8">AATW-2023a</strain>
        <tissue evidence="8">Whole specimen</tissue>
    </source>
</reference>
<keyword evidence="4 6" id="KW-1133">Transmembrane helix</keyword>
<feature type="transmembrane region" description="Helical" evidence="6">
    <location>
        <begin position="175"/>
        <end position="192"/>
    </location>
</feature>
<name>A0AAN8JUN3_PATCE</name>
<protein>
    <recommendedName>
        <fullName evidence="7">Phosphatidic acid phosphatase type 2/haloperoxidase domain-containing protein</fullName>
    </recommendedName>
</protein>